<dbReference type="InterPro" id="IPR000600">
    <property type="entry name" value="ROK"/>
</dbReference>
<accession>A0A509B9U0</accession>
<keyword evidence="1" id="KW-0808">Transferase</keyword>
<dbReference type="SUPFAM" id="SSF53067">
    <property type="entry name" value="Actin-like ATPase domain"/>
    <property type="match status" value="1"/>
</dbReference>
<dbReference type="EC" id="2.7.1.85" evidence="1"/>
<keyword evidence="1" id="KW-0418">Kinase</keyword>
<sequence length="345" mass="38082">MQQYIGIDVGGTHVKYGVINSDGEELTHHQFDTPEDASTFTRKWQDVVARCQQDYDIAAIGVSFPGHINPHNGHAAKAGALAYLDDVNLMELFSGLTDLPLVVENDANCAALGEMWRGAGQHYENMVCITIGTGIGGGIIVGRELYRGAHFHAGEFGVMPVGNNGESMHKIASTSGLMASCRQALALPAEEMPPADVIFERMATDVHLREAVNDWARYLSRGVYSVISMFDPGVVLIGGGISEQEKLYPLLTRHLETFEMWEALQVPIQPCQLGNQAGRLGAVWLAQQKARPKLTSYALSGLHRLRRPGKRPRHRAKALHRRAINFHNLIVSRLTKAQRIWAKLF</sequence>
<dbReference type="GO" id="GO:0047700">
    <property type="term" value="F:beta-glucoside kinase activity"/>
    <property type="evidence" value="ECO:0007669"/>
    <property type="project" value="UniProtKB-EC"/>
</dbReference>
<evidence type="ECO:0000313" key="1">
    <source>
        <dbReference type="EMBL" id="VUC69695.1"/>
    </source>
</evidence>
<dbReference type="Pfam" id="PF00480">
    <property type="entry name" value="ROK"/>
    <property type="match status" value="1"/>
</dbReference>
<dbReference type="PANTHER" id="PTHR18964">
    <property type="entry name" value="ROK (REPRESSOR, ORF, KINASE) FAMILY"/>
    <property type="match status" value="1"/>
</dbReference>
<dbReference type="InterPro" id="IPR043129">
    <property type="entry name" value="ATPase_NBD"/>
</dbReference>
<dbReference type="AlphaFoldDB" id="A0A509B9U0"/>
<reference evidence="1" key="1">
    <citation type="submission" date="2019-06" db="EMBL/GenBank/DDBJ databases">
        <authorList>
            <consortium name="Pathogen Informatics"/>
        </authorList>
    </citation>
    <scope>NUCLEOTIDE SEQUENCE</scope>
    <source>
        <strain evidence="1">NCTC6947</strain>
    </source>
</reference>
<protein>
    <submittedName>
        <fullName evidence="1">Sugar kinase</fullName>
        <ecNumber evidence="1">2.7.1.85</ecNumber>
    </submittedName>
</protein>
<dbReference type="EMBL" id="CABFNZ010000003">
    <property type="protein sequence ID" value="VUC69695.1"/>
    <property type="molecule type" value="Genomic_DNA"/>
</dbReference>
<gene>
    <name evidence="1" type="primary">bglK</name>
    <name evidence="1" type="ORF">NCTC6947_00213</name>
</gene>
<dbReference type="PANTHER" id="PTHR18964:SF165">
    <property type="entry name" value="BETA-GLUCOSIDE KINASE"/>
    <property type="match status" value="1"/>
</dbReference>
<name>A0A509B9U0_9ENTR</name>
<proteinExistence type="predicted"/>
<organism evidence="1">
    <name type="scientific">Salmonella sp. NCTC 6947</name>
    <dbReference type="NCBI Taxonomy" id="2583581"/>
    <lineage>
        <taxon>Bacteria</taxon>
        <taxon>Pseudomonadati</taxon>
        <taxon>Pseudomonadota</taxon>
        <taxon>Gammaproteobacteria</taxon>
        <taxon>Enterobacterales</taxon>
        <taxon>Enterobacteriaceae</taxon>
        <taxon>Salmonella</taxon>
    </lineage>
</organism>
<dbReference type="Gene3D" id="3.30.420.40">
    <property type="match status" value="2"/>
</dbReference>